<dbReference type="EMBL" id="CP015055">
    <property type="protein sequence ID" value="QGN14834.1"/>
    <property type="molecule type" value="Genomic_DNA"/>
</dbReference>
<sequence>MSDQTGSTGTEGQSFWQRWISGPPETQNHQSSSDSSSLEQHDEGFLKRYMPTWFFAQENIQITDKTSYHQLTKKQVKILENEAEQSILKGHDTWCWFNQTMNSKNLDMDGVLSVFNTGSATCPLPLVKYPLLLPSSSKKVMLKNSMIIPGVAPTEYLHELPLKTKLANAVKNHYNFPCEKHMYLKQHLQNSFEDASNIIVISLHGFLPDKYEKATVGHLPSSLHLNSEMLKALLPLEPQRVSTFSIECPLDVKHTSTVLNEVVSLLRNWNHIFCDCTRIFIIGTYHSVPLSFFLAQSILNDFGLTKLKSIGILGIDSCLQGYQFWDHSAEITPQSMENPSFQQAKEKGLFDGSSKLQQEVLSSIRNYRDPGSDESKEVLRVLDELLFHHPHIRVTLLGKLYHNFLTISQSLAIDYIHPLIQRRLWCDGNNMNLGYRSLKEVLPNKTIDKLNQEFKVPIPKEREFEVTLINNLLLALNLGHTEFIPLMKELGPFFISRSFNEFTCPGPLKKQLQGELKSWLQERDSKWKDLLPSNSNEDELLPQDINTYSEAFDYIYYRSQRFPDQISLKTSIYDDTSIYEGFVYDTLLTANLQAPKHLVIHHAGNGKVFNRINEYNVVWNFHEAMGAFLQIRNLPSNIADPSITAMIAADNMKNHWFSPTKASFPKSQTEAYNRLNEIWQTYQTWNPSTTGLRQLKKVFSVLQLYDSGQQLQKEVSIM</sequence>
<feature type="region of interest" description="Disordered" evidence="1">
    <location>
        <begin position="1"/>
        <end position="40"/>
    </location>
</feature>
<feature type="compositionally biased region" description="Polar residues" evidence="1">
    <location>
        <begin position="1"/>
        <end position="16"/>
    </location>
</feature>
<accession>A0ABX6EVD1</accession>
<evidence type="ECO:0000256" key="1">
    <source>
        <dbReference type="SAM" id="MobiDB-lite"/>
    </source>
</evidence>
<evidence type="ECO:0000313" key="2">
    <source>
        <dbReference type="EMBL" id="QGN14834.1"/>
    </source>
</evidence>
<organism evidence="2 3">
    <name type="scientific">Kluyveromyces marxianus</name>
    <name type="common">Yeast</name>
    <name type="synonym">Candida kefyr</name>
    <dbReference type="NCBI Taxonomy" id="4911"/>
    <lineage>
        <taxon>Eukaryota</taxon>
        <taxon>Fungi</taxon>
        <taxon>Dikarya</taxon>
        <taxon>Ascomycota</taxon>
        <taxon>Saccharomycotina</taxon>
        <taxon>Saccharomycetes</taxon>
        <taxon>Saccharomycetales</taxon>
        <taxon>Saccharomycetaceae</taxon>
        <taxon>Kluyveromyces</taxon>
    </lineage>
</organism>
<protein>
    <submittedName>
        <fullName evidence="2">YMR160W</fullName>
    </submittedName>
</protein>
<keyword evidence="3" id="KW-1185">Reference proteome</keyword>
<dbReference type="Proteomes" id="UP000422736">
    <property type="component" value="Chromosome 2"/>
</dbReference>
<name>A0ABX6EVD1_KLUMA</name>
<gene>
    <name evidence="2" type="ORF">FIM1_1505</name>
</gene>
<reference evidence="2 3" key="1">
    <citation type="submission" date="2016-03" db="EMBL/GenBank/DDBJ databases">
        <title>How can Kluyveromyces marxianus grow so fast - potential evolutionary course in Saccharomyces Complex revealed by comparative genomics.</title>
        <authorList>
            <person name="Mo W."/>
            <person name="Lu W."/>
            <person name="Yang X."/>
            <person name="Qi J."/>
            <person name="Lv H."/>
        </authorList>
    </citation>
    <scope>NUCLEOTIDE SEQUENCE [LARGE SCALE GENOMIC DNA]</scope>
    <source>
        <strain evidence="2 3">FIM1</strain>
    </source>
</reference>
<proteinExistence type="predicted"/>
<evidence type="ECO:0000313" key="3">
    <source>
        <dbReference type="Proteomes" id="UP000422736"/>
    </source>
</evidence>